<accession>A0A9W4P9F9</accession>
<protein>
    <submittedName>
        <fullName evidence="1">Uncharacterized protein</fullName>
    </submittedName>
</protein>
<organism evidence="1 2">
    <name type="scientific">Penicillium egyptiacum</name>
    <dbReference type="NCBI Taxonomy" id="1303716"/>
    <lineage>
        <taxon>Eukaryota</taxon>
        <taxon>Fungi</taxon>
        <taxon>Dikarya</taxon>
        <taxon>Ascomycota</taxon>
        <taxon>Pezizomycotina</taxon>
        <taxon>Eurotiomycetes</taxon>
        <taxon>Eurotiomycetidae</taxon>
        <taxon>Eurotiales</taxon>
        <taxon>Aspergillaceae</taxon>
        <taxon>Penicillium</taxon>
    </lineage>
</organism>
<gene>
    <name evidence="1" type="ORF">PEGY_LOCUS10757</name>
</gene>
<reference evidence="1" key="1">
    <citation type="submission" date="2021-07" db="EMBL/GenBank/DDBJ databases">
        <authorList>
            <person name="Branca A.L. A."/>
        </authorList>
    </citation>
    <scope>NUCLEOTIDE SEQUENCE</scope>
</reference>
<keyword evidence="2" id="KW-1185">Reference proteome</keyword>
<evidence type="ECO:0000313" key="2">
    <source>
        <dbReference type="Proteomes" id="UP001154252"/>
    </source>
</evidence>
<dbReference type="AlphaFoldDB" id="A0A9W4P9F9"/>
<dbReference type="EMBL" id="CAJVRC010000905">
    <property type="protein sequence ID" value="CAG8909959.1"/>
    <property type="molecule type" value="Genomic_DNA"/>
</dbReference>
<sequence>MSHGLYHGVHLSFHPKKPSLSNSIDSMQSQSGGWPWGWAIYRTSYINTSDKDWARAIEKLGEACMADLEFYERSWYHLRATCVEMIREGYRNVIFEDPVLEGTSEAVIQRRHKQWVENHGLYTCSDVPRLGCALLLDDRCIR</sequence>
<proteinExistence type="predicted"/>
<dbReference type="Proteomes" id="UP001154252">
    <property type="component" value="Unassembled WGS sequence"/>
</dbReference>
<dbReference type="OrthoDB" id="6499973at2759"/>
<name>A0A9W4P9F9_9EURO</name>
<evidence type="ECO:0000313" key="1">
    <source>
        <dbReference type="EMBL" id="CAG8909959.1"/>
    </source>
</evidence>
<comment type="caution">
    <text evidence="1">The sequence shown here is derived from an EMBL/GenBank/DDBJ whole genome shotgun (WGS) entry which is preliminary data.</text>
</comment>